<reference evidence="2" key="1">
    <citation type="submission" date="2023-08" db="EMBL/GenBank/DDBJ databases">
        <title>Black Yeasts Isolated from many extreme environments.</title>
        <authorList>
            <person name="Coleine C."/>
            <person name="Stajich J.E."/>
            <person name="Selbmann L."/>
        </authorList>
    </citation>
    <scope>NUCLEOTIDE SEQUENCE</scope>
    <source>
        <strain evidence="2">CCFEE 5810</strain>
    </source>
</reference>
<sequence>MDRKRDRVLAIIRRSKRTPYNDPSIPPQPATFLGLALELRLAIYGQVLAAELPIRLRRAPRYLGRSSAKEYQLAAIVCVNRQLYSEALPVLYEVNTISIDHVALNPMKMPFRTPLISSFRVSHWSLDAKEQQELQKRSVRLSRMLRSDKPYRPLQWLELVKMLKQWPRLRKVRVELYQYQGFHGLHEELYLAQVWSEVRCRGGDILFEERIIGAHVPTHLDIRVQDRFLADVWRIYLEISSRAPLPPTVLAWKASRQLIHAIPEKVKVGRPDVVAMIHMAHLISMYDQNHMVPVALAQIVWETSTIVDYRTIEAVGNAEMTARFTRAIAVVLQQRP</sequence>
<dbReference type="InterPro" id="IPR038883">
    <property type="entry name" value="AN11006-like"/>
</dbReference>
<gene>
    <name evidence="2" type="ORF">LTR97_002505</name>
</gene>
<feature type="domain" description="DUF7730" evidence="1">
    <location>
        <begin position="69"/>
        <end position="181"/>
    </location>
</feature>
<dbReference type="PANTHER" id="PTHR42085:SF1">
    <property type="entry name" value="F-BOX DOMAIN-CONTAINING PROTEIN"/>
    <property type="match status" value="1"/>
</dbReference>
<name>A0AAN8A4R1_9PEZI</name>
<organism evidence="2 3">
    <name type="scientific">Elasticomyces elasticus</name>
    <dbReference type="NCBI Taxonomy" id="574655"/>
    <lineage>
        <taxon>Eukaryota</taxon>
        <taxon>Fungi</taxon>
        <taxon>Dikarya</taxon>
        <taxon>Ascomycota</taxon>
        <taxon>Pezizomycotina</taxon>
        <taxon>Dothideomycetes</taxon>
        <taxon>Dothideomycetidae</taxon>
        <taxon>Mycosphaerellales</taxon>
        <taxon>Teratosphaeriaceae</taxon>
        <taxon>Elasticomyces</taxon>
    </lineage>
</organism>
<evidence type="ECO:0000313" key="3">
    <source>
        <dbReference type="Proteomes" id="UP001310594"/>
    </source>
</evidence>
<proteinExistence type="predicted"/>
<dbReference type="Proteomes" id="UP001310594">
    <property type="component" value="Unassembled WGS sequence"/>
</dbReference>
<dbReference type="Pfam" id="PF24864">
    <property type="entry name" value="DUF7730"/>
    <property type="match status" value="1"/>
</dbReference>
<comment type="caution">
    <text evidence="2">The sequence shown here is derived from an EMBL/GenBank/DDBJ whole genome shotgun (WGS) entry which is preliminary data.</text>
</comment>
<dbReference type="AlphaFoldDB" id="A0AAN8A4R1"/>
<protein>
    <recommendedName>
        <fullName evidence="1">DUF7730 domain-containing protein</fullName>
    </recommendedName>
</protein>
<accession>A0AAN8A4R1</accession>
<evidence type="ECO:0000313" key="2">
    <source>
        <dbReference type="EMBL" id="KAK5705387.1"/>
    </source>
</evidence>
<dbReference type="PANTHER" id="PTHR42085">
    <property type="entry name" value="F-BOX DOMAIN-CONTAINING PROTEIN"/>
    <property type="match status" value="1"/>
</dbReference>
<dbReference type="InterPro" id="IPR056632">
    <property type="entry name" value="DUF7730"/>
</dbReference>
<dbReference type="EMBL" id="JAVRQU010000003">
    <property type="protein sequence ID" value="KAK5705387.1"/>
    <property type="molecule type" value="Genomic_DNA"/>
</dbReference>
<evidence type="ECO:0000259" key="1">
    <source>
        <dbReference type="Pfam" id="PF24864"/>
    </source>
</evidence>